<evidence type="ECO:0008006" key="9">
    <source>
        <dbReference type="Google" id="ProtNLM"/>
    </source>
</evidence>
<evidence type="ECO:0000256" key="5">
    <source>
        <dbReference type="ARBA" id="ARBA00023180"/>
    </source>
</evidence>
<evidence type="ECO:0000313" key="8">
    <source>
        <dbReference type="Proteomes" id="UP000006565"/>
    </source>
</evidence>
<evidence type="ECO:0000256" key="3">
    <source>
        <dbReference type="ARBA" id="ARBA00022963"/>
    </source>
</evidence>
<name>E1RHH5_METP4</name>
<accession>E1RHH5</accession>
<dbReference type="InterPro" id="IPR047794">
    <property type="entry name" value="C45_proenzyme-like"/>
</dbReference>
<organism evidence="7 8">
    <name type="scientific">Methanolacinia petrolearia (strain DSM 11571 / OCM 486 / SEBR 4847)</name>
    <name type="common">Methanoplanus petrolearius</name>
    <dbReference type="NCBI Taxonomy" id="679926"/>
    <lineage>
        <taxon>Archaea</taxon>
        <taxon>Methanobacteriati</taxon>
        <taxon>Methanobacteriota</taxon>
        <taxon>Stenosarchaea group</taxon>
        <taxon>Methanomicrobia</taxon>
        <taxon>Methanomicrobiales</taxon>
        <taxon>Methanomicrobiaceae</taxon>
        <taxon>Methanolacinia</taxon>
    </lineage>
</organism>
<keyword evidence="6" id="KW-0812">Transmembrane</keyword>
<dbReference type="AlphaFoldDB" id="E1RHH5"/>
<evidence type="ECO:0000256" key="4">
    <source>
        <dbReference type="ARBA" id="ARBA00023098"/>
    </source>
</evidence>
<dbReference type="RefSeq" id="WP_013330731.1">
    <property type="nucleotide sequence ID" value="NC_014507.1"/>
</dbReference>
<dbReference type="STRING" id="679926.Mpet_2815"/>
<dbReference type="GO" id="GO:0004620">
    <property type="term" value="F:phospholipase activity"/>
    <property type="evidence" value="ECO:0007669"/>
    <property type="project" value="InterPro"/>
</dbReference>
<dbReference type="GeneID" id="9745310"/>
<dbReference type="Gene3D" id="3.60.60.30">
    <property type="match status" value="1"/>
</dbReference>
<reference evidence="7 8" key="1">
    <citation type="journal article" date="2010" name="Stand. Genomic Sci.">
        <title>Complete genome sequence of Methanoplanus petrolearius type strain (SEBR 4847).</title>
        <authorList>
            <person name="Brambilla E."/>
            <person name="Djao O.D."/>
            <person name="Daligault H."/>
            <person name="Lapidus A."/>
            <person name="Lucas S."/>
            <person name="Hammon N."/>
            <person name="Nolan M."/>
            <person name="Tice H."/>
            <person name="Cheng J.F."/>
            <person name="Han C."/>
            <person name="Tapia R."/>
            <person name="Goodwin L."/>
            <person name="Pitluck S."/>
            <person name="Liolios K."/>
            <person name="Ivanova N."/>
            <person name="Mavromatis K."/>
            <person name="Mikhailova N."/>
            <person name="Pati A."/>
            <person name="Chen A."/>
            <person name="Palaniappan K."/>
            <person name="Land M."/>
            <person name="Hauser L."/>
            <person name="Chang Y.J."/>
            <person name="Jeffries C.D."/>
            <person name="Rohde M."/>
            <person name="Spring S."/>
            <person name="Sikorski J."/>
            <person name="Goker M."/>
            <person name="Woyke T."/>
            <person name="Bristow J."/>
            <person name="Eisen J.A."/>
            <person name="Markowitz V."/>
            <person name="Hugenholtz P."/>
            <person name="Kyrpides N.C."/>
            <person name="Klenk H.P."/>
        </authorList>
    </citation>
    <scope>NUCLEOTIDE SEQUENCE [LARGE SCALE GENOMIC DNA]</scope>
    <source>
        <strain evidence="8">DSM 11571 / OCM 486 / SEBR 4847</strain>
    </source>
</reference>
<evidence type="ECO:0000313" key="7">
    <source>
        <dbReference type="EMBL" id="ADN37558.1"/>
    </source>
</evidence>
<dbReference type="EMBL" id="CP002117">
    <property type="protein sequence ID" value="ADN37558.1"/>
    <property type="molecule type" value="Genomic_DNA"/>
</dbReference>
<keyword evidence="1" id="KW-0732">Signal</keyword>
<keyword evidence="8" id="KW-1185">Reference proteome</keyword>
<proteinExistence type="predicted"/>
<gene>
    <name evidence="7" type="ordered locus">Mpet_2815</name>
</gene>
<dbReference type="NCBIfam" id="NF040521">
    <property type="entry name" value="C45_proenzyme"/>
    <property type="match status" value="1"/>
</dbReference>
<dbReference type="KEGG" id="mpi:Mpet_2815"/>
<keyword evidence="3" id="KW-0442">Lipid degradation</keyword>
<dbReference type="Proteomes" id="UP000006565">
    <property type="component" value="Chromosome"/>
</dbReference>
<dbReference type="OrthoDB" id="133619at2157"/>
<keyword evidence="6" id="KW-1133">Transmembrane helix</keyword>
<keyword evidence="5" id="KW-0325">Glycoprotein</keyword>
<evidence type="ECO:0000256" key="2">
    <source>
        <dbReference type="ARBA" id="ARBA00022801"/>
    </source>
</evidence>
<evidence type="ECO:0000256" key="6">
    <source>
        <dbReference type="SAM" id="Phobius"/>
    </source>
</evidence>
<dbReference type="Pfam" id="PF04916">
    <property type="entry name" value="Phospholip_B"/>
    <property type="match status" value="1"/>
</dbReference>
<sequence length="481" mass="53073" precursor="true">MNGLSGRSGIHIAGSSAIVIIILLAFQVGVVAAGEAGDIQISPDGLGYRFEQDGWTYLHTGGSPYERGFQHGYLMAPEIEEIMSSLRYLTFYNTGMEFDFFAESAVEMYLPTIDEEYILEIQGIADGANAAGTNVTFQDILGWNSYKETVGYWWPIVKSGVYAGMEDEMDGCSAFIATGSATEDGDIVIAHTTWTPYERARFFHVISDLNPDTGNSILMQTAPGLIDSSTDFLVTGAGLMITETTISGFNKYETNKTPSFMRLRKAAQYADDLDSFVTIMNTNRSGGFANSWLVGDAKTGEIMRFEQGLKFFNVSKTTDGYFVGANSVEDPMIRNLECSGLDPSEIRGSVGSRMVRLPELMEEYAGEINTENAKTILSDHYDVWQEEEIPSSRTVEGHYELDPIPAYNREPYKPSGSYDGKTTNSSMAMNMSFIARWGAPSGIGFDADAYLEEHPQFGYLEGYLDSFPVCSWNFFEAGETV</sequence>
<dbReference type="eggNOG" id="arCOG06935">
    <property type="taxonomic scope" value="Archaea"/>
</dbReference>
<dbReference type="InterPro" id="IPR007000">
    <property type="entry name" value="PLipase_B-like"/>
</dbReference>
<keyword evidence="4" id="KW-0443">Lipid metabolism</keyword>
<dbReference type="GO" id="GO:0016042">
    <property type="term" value="P:lipid catabolic process"/>
    <property type="evidence" value="ECO:0007669"/>
    <property type="project" value="UniProtKB-KW"/>
</dbReference>
<keyword evidence="6" id="KW-0472">Membrane</keyword>
<dbReference type="PANTHER" id="PTHR12370">
    <property type="entry name" value="PHOSPHOLIPASE B-RELATED"/>
    <property type="match status" value="1"/>
</dbReference>
<dbReference type="HOGENOM" id="CLU_034532_0_0_2"/>
<evidence type="ECO:0000256" key="1">
    <source>
        <dbReference type="ARBA" id="ARBA00022729"/>
    </source>
</evidence>
<protein>
    <recommendedName>
        <fullName evidence="9">Peptidase C45 acyl-coenzyme A:6-aminopenicillanic acid acyl-transferase</fullName>
    </recommendedName>
</protein>
<keyword evidence="2" id="KW-0378">Hydrolase</keyword>
<feature type="transmembrane region" description="Helical" evidence="6">
    <location>
        <begin position="12"/>
        <end position="33"/>
    </location>
</feature>